<proteinExistence type="inferred from homology"/>
<dbReference type="PANTHER" id="PTHR21461:SF9">
    <property type="entry name" value="GLYCOSYLTRANSFERASE FAMILY 92 PROTEIN"/>
    <property type="match status" value="1"/>
</dbReference>
<reference evidence="9" key="1">
    <citation type="submission" date="2022-11" db="EMBL/GenBank/DDBJ databases">
        <authorList>
            <person name="Kikuchi T."/>
        </authorList>
    </citation>
    <scope>NUCLEOTIDE SEQUENCE</scope>
    <source>
        <strain evidence="9">PS1010</strain>
    </source>
</reference>
<dbReference type="Pfam" id="PF01697">
    <property type="entry name" value="Glyco_transf_92"/>
    <property type="match status" value="1"/>
</dbReference>
<evidence type="ECO:0000256" key="5">
    <source>
        <dbReference type="ARBA" id="ARBA00022692"/>
    </source>
</evidence>
<evidence type="ECO:0000256" key="2">
    <source>
        <dbReference type="ARBA" id="ARBA00007647"/>
    </source>
</evidence>
<evidence type="ECO:0000256" key="7">
    <source>
        <dbReference type="ARBA" id="ARBA00023136"/>
    </source>
</evidence>
<evidence type="ECO:0000313" key="9">
    <source>
        <dbReference type="EMBL" id="CAI5452705.1"/>
    </source>
</evidence>
<sequence>MVGVRVIRKAPGNCTYEAWNDITQNTFRNESIYREWGRSKILQLNEALSPVSLKIISAFVYNDSISVTTTFIGYKRVGRKVICSYYDCNREEIPNTEFESIIFPFAVVNCARRAHAKYITLMLPDEQIQTSMEPVPLTFRAFAKPPHEFGVCLGQFYGDTAKWLEIVESVESHRILGATMFYFVSIEVTMYDSQVFTYYDRLGLSETVHILMDHKPNYQFHEFQQNECYYRSRQHSKWVLNVDLDERLMFNKKNSFIKFLRTLPENTGEITFSVARVVKRENNMVTYENNQTQLEENLLFLKYNETSDRGWGVPKGLFNPNLVHSLFYHFAYLRDPGTKVFIMLPKIGYIRHYRTIVANTTASDWLESFKMHDEPLDKEFAEDLKNRVLLAVDNIYNQKEMKCEDAAETKLQNLKMDGDSCVWENGTRINK</sequence>
<protein>
    <recommendedName>
        <fullName evidence="8">Glycosyltransferase family 92 protein</fullName>
        <ecNumber evidence="8">2.4.1.-</ecNumber>
    </recommendedName>
</protein>
<dbReference type="OrthoDB" id="2526284at2759"/>
<dbReference type="PANTHER" id="PTHR21461">
    <property type="entry name" value="GLYCOSYLTRANSFERASE FAMILY 92 PROTEIN"/>
    <property type="match status" value="1"/>
</dbReference>
<keyword evidence="3 8" id="KW-0328">Glycosyltransferase</keyword>
<dbReference type="EC" id="2.4.1.-" evidence="8"/>
<dbReference type="EMBL" id="CANHGI010000005">
    <property type="protein sequence ID" value="CAI5452705.1"/>
    <property type="molecule type" value="Genomic_DNA"/>
</dbReference>
<gene>
    <name evidence="9" type="ORF">CAMP_LOCUS15342</name>
</gene>
<keyword evidence="10" id="KW-1185">Reference proteome</keyword>
<dbReference type="GO" id="GO:0005737">
    <property type="term" value="C:cytoplasm"/>
    <property type="evidence" value="ECO:0007669"/>
    <property type="project" value="TreeGrafter"/>
</dbReference>
<keyword evidence="7" id="KW-0472">Membrane</keyword>
<evidence type="ECO:0000256" key="4">
    <source>
        <dbReference type="ARBA" id="ARBA00022679"/>
    </source>
</evidence>
<keyword evidence="6" id="KW-1133">Transmembrane helix</keyword>
<evidence type="ECO:0000256" key="8">
    <source>
        <dbReference type="RuleBase" id="RU366017"/>
    </source>
</evidence>
<evidence type="ECO:0000313" key="10">
    <source>
        <dbReference type="Proteomes" id="UP001152747"/>
    </source>
</evidence>
<accession>A0A9P1IV20</accession>
<dbReference type="InterPro" id="IPR008166">
    <property type="entry name" value="Glyco_transf_92"/>
</dbReference>
<organism evidence="9 10">
    <name type="scientific">Caenorhabditis angaria</name>
    <dbReference type="NCBI Taxonomy" id="860376"/>
    <lineage>
        <taxon>Eukaryota</taxon>
        <taxon>Metazoa</taxon>
        <taxon>Ecdysozoa</taxon>
        <taxon>Nematoda</taxon>
        <taxon>Chromadorea</taxon>
        <taxon>Rhabditida</taxon>
        <taxon>Rhabditina</taxon>
        <taxon>Rhabditomorpha</taxon>
        <taxon>Rhabditoidea</taxon>
        <taxon>Rhabditidae</taxon>
        <taxon>Peloderinae</taxon>
        <taxon>Caenorhabditis</taxon>
    </lineage>
</organism>
<keyword evidence="4 8" id="KW-0808">Transferase</keyword>
<comment type="caution">
    <text evidence="9">The sequence shown here is derived from an EMBL/GenBank/DDBJ whole genome shotgun (WGS) entry which is preliminary data.</text>
</comment>
<evidence type="ECO:0000256" key="6">
    <source>
        <dbReference type="ARBA" id="ARBA00022989"/>
    </source>
</evidence>
<name>A0A9P1IV20_9PELO</name>
<dbReference type="GO" id="GO:0016020">
    <property type="term" value="C:membrane"/>
    <property type="evidence" value="ECO:0007669"/>
    <property type="project" value="UniProtKB-SubCell"/>
</dbReference>
<dbReference type="AlphaFoldDB" id="A0A9P1IV20"/>
<dbReference type="Proteomes" id="UP001152747">
    <property type="component" value="Unassembled WGS sequence"/>
</dbReference>
<comment type="subcellular location">
    <subcellularLocation>
        <location evidence="1">Membrane</location>
        <topology evidence="1">Single-pass membrane protein</topology>
    </subcellularLocation>
</comment>
<evidence type="ECO:0000256" key="1">
    <source>
        <dbReference type="ARBA" id="ARBA00004167"/>
    </source>
</evidence>
<dbReference type="GO" id="GO:0016757">
    <property type="term" value="F:glycosyltransferase activity"/>
    <property type="evidence" value="ECO:0007669"/>
    <property type="project" value="UniProtKB-UniRule"/>
</dbReference>
<keyword evidence="5" id="KW-0812">Transmembrane</keyword>
<evidence type="ECO:0000256" key="3">
    <source>
        <dbReference type="ARBA" id="ARBA00022676"/>
    </source>
</evidence>
<comment type="similarity">
    <text evidence="2 8">Belongs to the glycosyltransferase 92 family.</text>
</comment>